<sequence>MEESEKIIQDEIFQDKIEIELQNPTPPEAVNYLPKIIKKENALCIPFISREFITNRLDKVVGPTGWQLLQSEAAGHIITTIAIHVGGRGWVHKSDTGYEISEAKGRDGITSGIKRAGRLWGIGRDVGGASGRWLYCETKPNGATGHTFVKWKREPSLDLFLNTTMSGKDLIINNDYREKFLNLCNRKNVTKKVREGILQQARPGPKSIDYKDAYMRAAIHVINLQDSQKTDNGK</sequence>
<protein>
    <submittedName>
        <fullName evidence="1">Uncharacterized protein</fullName>
    </submittedName>
</protein>
<reference evidence="1" key="1">
    <citation type="journal article" date="2015" name="Nature">
        <title>Complex archaea that bridge the gap between prokaryotes and eukaryotes.</title>
        <authorList>
            <person name="Spang A."/>
            <person name="Saw J.H."/>
            <person name="Jorgensen S.L."/>
            <person name="Zaremba-Niedzwiedzka K."/>
            <person name="Martijn J."/>
            <person name="Lind A.E."/>
            <person name="van Eijk R."/>
            <person name="Schleper C."/>
            <person name="Guy L."/>
            <person name="Ettema T.J."/>
        </authorList>
    </citation>
    <scope>NUCLEOTIDE SEQUENCE</scope>
</reference>
<dbReference type="AlphaFoldDB" id="A0A0F9NRS0"/>
<name>A0A0F9NRS0_9ZZZZ</name>
<organism evidence="1">
    <name type="scientific">marine sediment metagenome</name>
    <dbReference type="NCBI Taxonomy" id="412755"/>
    <lineage>
        <taxon>unclassified sequences</taxon>
        <taxon>metagenomes</taxon>
        <taxon>ecological metagenomes</taxon>
    </lineage>
</organism>
<comment type="caution">
    <text evidence="1">The sequence shown here is derived from an EMBL/GenBank/DDBJ whole genome shotgun (WGS) entry which is preliminary data.</text>
</comment>
<gene>
    <name evidence="1" type="ORF">LCGC14_0917900</name>
</gene>
<proteinExistence type="predicted"/>
<evidence type="ECO:0000313" key="1">
    <source>
        <dbReference type="EMBL" id="KKN22175.1"/>
    </source>
</evidence>
<dbReference type="EMBL" id="LAZR01003087">
    <property type="protein sequence ID" value="KKN22175.1"/>
    <property type="molecule type" value="Genomic_DNA"/>
</dbReference>
<accession>A0A0F9NRS0</accession>